<proteinExistence type="predicted"/>
<keyword evidence="2" id="KW-1185">Reference proteome</keyword>
<evidence type="ECO:0008006" key="3">
    <source>
        <dbReference type="Google" id="ProtNLM"/>
    </source>
</evidence>
<reference evidence="1 2" key="1">
    <citation type="submission" date="2021-04" db="EMBL/GenBank/DDBJ databases">
        <title>Draft genome sequence of Paenibacillus cisolokensis, LC2-13A.</title>
        <authorList>
            <person name="Uke A."/>
            <person name="Chhe C."/>
            <person name="Baramee S."/>
            <person name="Kosugi A."/>
        </authorList>
    </citation>
    <scope>NUCLEOTIDE SEQUENCE [LARGE SCALE GENOMIC DNA]</scope>
    <source>
        <strain evidence="1 2">LC2-13A</strain>
    </source>
</reference>
<accession>A0ABQ4N6A2</accession>
<protein>
    <recommendedName>
        <fullName evidence="3">Phage protein</fullName>
    </recommendedName>
</protein>
<dbReference type="EMBL" id="BOVJ01000068">
    <property type="protein sequence ID" value="GIQ63703.1"/>
    <property type="molecule type" value="Genomic_DNA"/>
</dbReference>
<gene>
    <name evidence="1" type="ORF">PACILC2_22710</name>
</gene>
<evidence type="ECO:0000313" key="2">
    <source>
        <dbReference type="Proteomes" id="UP000680304"/>
    </source>
</evidence>
<evidence type="ECO:0000313" key="1">
    <source>
        <dbReference type="EMBL" id="GIQ63703.1"/>
    </source>
</evidence>
<comment type="caution">
    <text evidence="1">The sequence shown here is derived from an EMBL/GenBank/DDBJ whole genome shotgun (WGS) entry which is preliminary data.</text>
</comment>
<sequence>MKYRKKPVVIEAFRFKIDDVMPDWFNEKRITNEIITHDDGTCTIRTLEGVMKADYGDYIIRGVNGECYPCKPDIFDKTYDKVEE</sequence>
<name>A0ABQ4N6A2_9BACL</name>
<organism evidence="1 2">
    <name type="scientific">Paenibacillus cisolokensis</name>
    <dbReference type="NCBI Taxonomy" id="1658519"/>
    <lineage>
        <taxon>Bacteria</taxon>
        <taxon>Bacillati</taxon>
        <taxon>Bacillota</taxon>
        <taxon>Bacilli</taxon>
        <taxon>Bacillales</taxon>
        <taxon>Paenibacillaceae</taxon>
        <taxon>Paenibacillus</taxon>
    </lineage>
</organism>
<dbReference type="Proteomes" id="UP000680304">
    <property type="component" value="Unassembled WGS sequence"/>
</dbReference>